<name>A0ACD3B9B0_9AGAR</name>
<keyword evidence="2" id="KW-1185">Reference proteome</keyword>
<gene>
    <name evidence="1" type="ORF">BDN72DRAFT_833322</name>
</gene>
<protein>
    <submittedName>
        <fullName evidence="1">Uncharacterized protein</fullName>
    </submittedName>
</protein>
<dbReference type="Proteomes" id="UP000308600">
    <property type="component" value="Unassembled WGS sequence"/>
</dbReference>
<evidence type="ECO:0000313" key="1">
    <source>
        <dbReference type="EMBL" id="TFK74415.1"/>
    </source>
</evidence>
<proteinExistence type="predicted"/>
<evidence type="ECO:0000313" key="2">
    <source>
        <dbReference type="Proteomes" id="UP000308600"/>
    </source>
</evidence>
<dbReference type="EMBL" id="ML208268">
    <property type="protein sequence ID" value="TFK74415.1"/>
    <property type="molecule type" value="Genomic_DNA"/>
</dbReference>
<reference evidence="1 2" key="1">
    <citation type="journal article" date="2019" name="Nat. Ecol. Evol.">
        <title>Megaphylogeny resolves global patterns of mushroom evolution.</title>
        <authorList>
            <person name="Varga T."/>
            <person name="Krizsan K."/>
            <person name="Foldi C."/>
            <person name="Dima B."/>
            <person name="Sanchez-Garcia M."/>
            <person name="Sanchez-Ramirez S."/>
            <person name="Szollosi G.J."/>
            <person name="Szarkandi J.G."/>
            <person name="Papp V."/>
            <person name="Albert L."/>
            <person name="Andreopoulos W."/>
            <person name="Angelini C."/>
            <person name="Antonin V."/>
            <person name="Barry K.W."/>
            <person name="Bougher N.L."/>
            <person name="Buchanan P."/>
            <person name="Buyck B."/>
            <person name="Bense V."/>
            <person name="Catcheside P."/>
            <person name="Chovatia M."/>
            <person name="Cooper J."/>
            <person name="Damon W."/>
            <person name="Desjardin D."/>
            <person name="Finy P."/>
            <person name="Geml J."/>
            <person name="Haridas S."/>
            <person name="Hughes K."/>
            <person name="Justo A."/>
            <person name="Karasinski D."/>
            <person name="Kautmanova I."/>
            <person name="Kiss B."/>
            <person name="Kocsube S."/>
            <person name="Kotiranta H."/>
            <person name="LaButti K.M."/>
            <person name="Lechner B.E."/>
            <person name="Liimatainen K."/>
            <person name="Lipzen A."/>
            <person name="Lukacs Z."/>
            <person name="Mihaltcheva S."/>
            <person name="Morgado L.N."/>
            <person name="Niskanen T."/>
            <person name="Noordeloos M.E."/>
            <person name="Ohm R.A."/>
            <person name="Ortiz-Santana B."/>
            <person name="Ovrebo C."/>
            <person name="Racz N."/>
            <person name="Riley R."/>
            <person name="Savchenko A."/>
            <person name="Shiryaev A."/>
            <person name="Soop K."/>
            <person name="Spirin V."/>
            <person name="Szebenyi C."/>
            <person name="Tomsovsky M."/>
            <person name="Tulloss R.E."/>
            <person name="Uehling J."/>
            <person name="Grigoriev I.V."/>
            <person name="Vagvolgyi C."/>
            <person name="Papp T."/>
            <person name="Martin F.M."/>
            <person name="Miettinen O."/>
            <person name="Hibbett D.S."/>
            <person name="Nagy L.G."/>
        </authorList>
    </citation>
    <scope>NUCLEOTIDE SEQUENCE [LARGE SCALE GENOMIC DNA]</scope>
    <source>
        <strain evidence="1 2">NL-1719</strain>
    </source>
</reference>
<sequence length="346" mass="39210">MEDVAPTAAQALSVANSIRICQIISSVIVLYDHLITLDQEIDLVWVRPWSPAKFLFLWNRYLGTIFLLLESVSFIKPTSDNVSHTWAYIELSFTSLIIWSMQFIMLFRTMALFKHRRLVRYLGVVSFFCEVVAMSVIMVLSYDLSHATDDVLPVRHICVPDRLPFFLYGMWIPVLLFECFLFGLVLWVSLRHTRNMRAVDDMANKNHMWETLLGDSILYFLITSSAYLLALVFELAISPEWFQLPQPLAIAATTVTGTRLILNLREAYYFPPRTSDEDVDVDVSAGLVMRLRALPTTGGDGEDTGNWKWKRSDGASHCGSNTVLELKPMPSGDHEGDRSGGKSKSA</sequence>
<accession>A0ACD3B9B0</accession>
<organism evidence="1 2">
    <name type="scientific">Pluteus cervinus</name>
    <dbReference type="NCBI Taxonomy" id="181527"/>
    <lineage>
        <taxon>Eukaryota</taxon>
        <taxon>Fungi</taxon>
        <taxon>Dikarya</taxon>
        <taxon>Basidiomycota</taxon>
        <taxon>Agaricomycotina</taxon>
        <taxon>Agaricomycetes</taxon>
        <taxon>Agaricomycetidae</taxon>
        <taxon>Agaricales</taxon>
        <taxon>Pluteineae</taxon>
        <taxon>Pluteaceae</taxon>
        <taxon>Pluteus</taxon>
    </lineage>
</organism>